<dbReference type="Gene3D" id="2.140.10.10">
    <property type="entry name" value="Quinoprotein alcohol dehydrogenase-like superfamily"/>
    <property type="match status" value="1"/>
</dbReference>
<comment type="caution">
    <text evidence="7">The sequence shown here is derived from an EMBL/GenBank/DDBJ whole genome shotgun (WGS) entry which is preliminary data.</text>
</comment>
<name>A0ABU8SAU1_9SPHN</name>
<dbReference type="InterPro" id="IPR002372">
    <property type="entry name" value="PQQ_rpt_dom"/>
</dbReference>
<dbReference type="SMART" id="SM00564">
    <property type="entry name" value="PQQ"/>
    <property type="match status" value="7"/>
</dbReference>
<dbReference type="PANTHER" id="PTHR32303">
    <property type="entry name" value="QUINOPROTEIN ALCOHOL DEHYDROGENASE (CYTOCHROME C)"/>
    <property type="match status" value="1"/>
</dbReference>
<evidence type="ECO:0000259" key="6">
    <source>
        <dbReference type="Pfam" id="PF01011"/>
    </source>
</evidence>
<feature type="region of interest" description="Disordered" evidence="4">
    <location>
        <begin position="365"/>
        <end position="385"/>
    </location>
</feature>
<feature type="transmembrane region" description="Helical" evidence="5">
    <location>
        <begin position="57"/>
        <end position="73"/>
    </location>
</feature>
<feature type="transmembrane region" description="Helical" evidence="5">
    <location>
        <begin position="7"/>
        <end position="27"/>
    </location>
</feature>
<protein>
    <submittedName>
        <fullName evidence="7">Membrane-bound PQQ-dependent dehydrogenase, glucose/quinate/shikimate family</fullName>
        <ecNumber evidence="7">1.1.-.-</ecNumber>
    </submittedName>
</protein>
<evidence type="ECO:0000256" key="4">
    <source>
        <dbReference type="SAM" id="MobiDB-lite"/>
    </source>
</evidence>
<evidence type="ECO:0000256" key="3">
    <source>
        <dbReference type="ARBA" id="ARBA00023002"/>
    </source>
</evidence>
<dbReference type="EMBL" id="JBBHJY010000007">
    <property type="protein sequence ID" value="MEJ6011100.1"/>
    <property type="molecule type" value="Genomic_DNA"/>
</dbReference>
<comment type="cofactor">
    <cofactor evidence="1">
        <name>pyrroloquinoline quinone</name>
        <dbReference type="ChEBI" id="CHEBI:58442"/>
    </cofactor>
</comment>
<feature type="transmembrane region" description="Helical" evidence="5">
    <location>
        <begin position="79"/>
        <end position="101"/>
    </location>
</feature>
<dbReference type="NCBIfam" id="TIGR03074">
    <property type="entry name" value="PQQ_membr_DH"/>
    <property type="match status" value="1"/>
</dbReference>
<organism evidence="7 8">
    <name type="scientific">Novosphingobium aquae</name>
    <dbReference type="NCBI Taxonomy" id="3133435"/>
    <lineage>
        <taxon>Bacteria</taxon>
        <taxon>Pseudomonadati</taxon>
        <taxon>Pseudomonadota</taxon>
        <taxon>Alphaproteobacteria</taxon>
        <taxon>Sphingomonadales</taxon>
        <taxon>Sphingomonadaceae</taxon>
        <taxon>Novosphingobium</taxon>
    </lineage>
</organism>
<dbReference type="CDD" id="cd10280">
    <property type="entry name" value="PQQ_mGDH"/>
    <property type="match status" value="1"/>
</dbReference>
<dbReference type="SUPFAM" id="SSF50998">
    <property type="entry name" value="Quinoprotein alcohol dehydrogenase-like"/>
    <property type="match status" value="1"/>
</dbReference>
<proteinExistence type="inferred from homology"/>
<dbReference type="EC" id="1.1.-.-" evidence="7"/>
<evidence type="ECO:0000256" key="2">
    <source>
        <dbReference type="ARBA" id="ARBA00008156"/>
    </source>
</evidence>
<feature type="compositionally biased region" description="Polar residues" evidence="4">
    <location>
        <begin position="506"/>
        <end position="516"/>
    </location>
</feature>
<keyword evidence="5" id="KW-0812">Transmembrane</keyword>
<dbReference type="Pfam" id="PF01011">
    <property type="entry name" value="PQQ"/>
    <property type="match status" value="1"/>
</dbReference>
<dbReference type="RefSeq" id="WP_339967975.1">
    <property type="nucleotide sequence ID" value="NZ_JBBHJY010000007.1"/>
</dbReference>
<keyword evidence="3 7" id="KW-0560">Oxidoreductase</keyword>
<keyword evidence="8" id="KW-1185">Reference proteome</keyword>
<dbReference type="InterPro" id="IPR017511">
    <property type="entry name" value="PQQ_mDH"/>
</dbReference>
<keyword evidence="5" id="KW-1133">Transmembrane helix</keyword>
<keyword evidence="5" id="KW-0472">Membrane</keyword>
<reference evidence="7 8" key="1">
    <citation type="submission" date="2024-03" db="EMBL/GenBank/DDBJ databases">
        <authorList>
            <person name="Jo J.-H."/>
        </authorList>
    </citation>
    <scope>NUCLEOTIDE SEQUENCE [LARGE SCALE GENOMIC DNA]</scope>
    <source>
        <strain evidence="7 8">AS3R-12</strain>
    </source>
</reference>
<evidence type="ECO:0000256" key="5">
    <source>
        <dbReference type="SAM" id="Phobius"/>
    </source>
</evidence>
<evidence type="ECO:0000313" key="8">
    <source>
        <dbReference type="Proteomes" id="UP001379235"/>
    </source>
</evidence>
<feature type="transmembrane region" description="Helical" evidence="5">
    <location>
        <begin position="113"/>
        <end position="134"/>
    </location>
</feature>
<dbReference type="GO" id="GO:0016491">
    <property type="term" value="F:oxidoreductase activity"/>
    <property type="evidence" value="ECO:0007669"/>
    <property type="project" value="UniProtKB-KW"/>
</dbReference>
<evidence type="ECO:0000256" key="1">
    <source>
        <dbReference type="ARBA" id="ARBA00001931"/>
    </source>
</evidence>
<sequence>MKVLNRLLAMVLLLLAGSLFWIGGQLLLAGGSLYYMLAAMLLAGTAWLLWKQSAKALQVFAALWAGTLLWAIWESGLNGWALAGRLGLLTGIGLWLLTPWVRQSLGTAKSSPLSRALLGLALAGIIGGTAWIFWNDRITGGTDLAGLNGGPIDPAAKDWTSYGNVAGGNRYSRLSQITPANVGALTEAWTFSLGKEPNGEAAPFEATPLKIGDKLYFCTGYNDIIALNAETGKQVWRYAAHADTEGIFGQTCRGVTYFQVQGAPPGTPCAAMVYTATIDSRLLAVDAETGKACETFGEAGAVNLLKGMSAAPKGYYHVTSPPTIISGKLVLGGWVTDGQTTGEPSGVIRAYDAVTGKLAWAWDIGRPDRTGEPAPGETYTPGTPNSWSVMSADPALGLVYVPMGNATPDYYGGHRTAEMDKYSSAVVALDGTTGKPRWHFQTTHHDLWDYDVASQPVLVDLADGRPALIQPTKRGELFMLDRRTGTPIAEVTEQKVPVSNAVGERSSPTQPFSTGMPSFRGTMPSEKTMWGVALVDQAWCRLRFKEARFDGPMTPVEADRPTITWPGSLGGHNWGSIAVDPVNKIAIVNSSHVVTYSRLIPRKAADDMGLRPVAKPSFENVAGPVAQAGTPYGVSVAPFLSPLVAPCTEPPYGLISAVDLNTRKLLWQKPFGTMRDSGPLLLSTGLPIPMGVPNIGGSVVTASGLAFIGATQEHVFRAYDIRTGRELWKGRLPAGGNANPMTYWSDTSGRQFVVIAAGGHGGILSGYSDTLIAYALPRTPPN</sequence>
<dbReference type="InterPro" id="IPR018391">
    <property type="entry name" value="PQQ_b-propeller_rpt"/>
</dbReference>
<feature type="domain" description="Pyrrolo-quinoline quinone repeat" evidence="6">
    <location>
        <begin position="159"/>
        <end position="753"/>
    </location>
</feature>
<comment type="similarity">
    <text evidence="2">Belongs to the bacterial PQQ dehydrogenase family.</text>
</comment>
<feature type="transmembrane region" description="Helical" evidence="5">
    <location>
        <begin position="33"/>
        <end position="50"/>
    </location>
</feature>
<dbReference type="Proteomes" id="UP001379235">
    <property type="component" value="Unassembled WGS sequence"/>
</dbReference>
<accession>A0ABU8SAU1</accession>
<gene>
    <name evidence="7" type="ORF">WG900_14345</name>
</gene>
<dbReference type="PANTHER" id="PTHR32303:SF4">
    <property type="entry name" value="QUINOPROTEIN GLUCOSE DEHYDROGENASE"/>
    <property type="match status" value="1"/>
</dbReference>
<dbReference type="InterPro" id="IPR011047">
    <property type="entry name" value="Quinoprotein_ADH-like_sf"/>
</dbReference>
<feature type="region of interest" description="Disordered" evidence="4">
    <location>
        <begin position="498"/>
        <end position="517"/>
    </location>
</feature>
<evidence type="ECO:0000313" key="7">
    <source>
        <dbReference type="EMBL" id="MEJ6011100.1"/>
    </source>
</evidence>